<reference evidence="1" key="1">
    <citation type="submission" date="2018-02" db="EMBL/GenBank/DDBJ databases">
        <title>Rhizophora mucronata_Transcriptome.</title>
        <authorList>
            <person name="Meera S.P."/>
            <person name="Sreeshan A."/>
            <person name="Augustine A."/>
        </authorList>
    </citation>
    <scope>NUCLEOTIDE SEQUENCE</scope>
    <source>
        <tissue evidence="1">Leaf</tissue>
    </source>
</reference>
<organism evidence="1">
    <name type="scientific">Rhizophora mucronata</name>
    <name type="common">Asiatic mangrove</name>
    <dbReference type="NCBI Taxonomy" id="61149"/>
    <lineage>
        <taxon>Eukaryota</taxon>
        <taxon>Viridiplantae</taxon>
        <taxon>Streptophyta</taxon>
        <taxon>Embryophyta</taxon>
        <taxon>Tracheophyta</taxon>
        <taxon>Spermatophyta</taxon>
        <taxon>Magnoliopsida</taxon>
        <taxon>eudicotyledons</taxon>
        <taxon>Gunneridae</taxon>
        <taxon>Pentapetalae</taxon>
        <taxon>rosids</taxon>
        <taxon>fabids</taxon>
        <taxon>Malpighiales</taxon>
        <taxon>Rhizophoraceae</taxon>
        <taxon>Rhizophora</taxon>
    </lineage>
</organism>
<name>A0A2P2IHT0_RHIMU</name>
<accession>A0A2P2IHT0</accession>
<dbReference type="AlphaFoldDB" id="A0A2P2IHT0"/>
<proteinExistence type="predicted"/>
<evidence type="ECO:0000313" key="1">
    <source>
        <dbReference type="EMBL" id="MBW80772.1"/>
    </source>
</evidence>
<protein>
    <submittedName>
        <fullName evidence="1">Uncharacterized protein</fullName>
    </submittedName>
</protein>
<dbReference type="EMBL" id="GGEC01000289">
    <property type="protein sequence ID" value="MBW80772.1"/>
    <property type="molecule type" value="Transcribed_RNA"/>
</dbReference>
<sequence>MKYQSSYSGPNEFISQNATIPFAGKRVNFFDTKSKNPGINAFPGILSG</sequence>